<evidence type="ECO:0000256" key="1">
    <source>
        <dbReference type="ARBA" id="ARBA00022574"/>
    </source>
</evidence>
<dbReference type="InterPro" id="IPR020472">
    <property type="entry name" value="WD40_PAC1"/>
</dbReference>
<evidence type="ECO:0000313" key="7">
    <source>
        <dbReference type="Proteomes" id="UP000053095"/>
    </source>
</evidence>
<dbReference type="Proteomes" id="UP000053095">
    <property type="component" value="Unassembled WGS sequence"/>
</dbReference>
<reference evidence="7" key="1">
    <citation type="journal article" date="2015" name="Genome Announc.">
        <title>Draft genome sequence of Talaromyces cellulolyticus strain Y-94, a source of lignocellulosic biomass-degrading enzymes.</title>
        <authorList>
            <person name="Fujii T."/>
            <person name="Koike H."/>
            <person name="Sawayama S."/>
            <person name="Yano S."/>
            <person name="Inoue H."/>
        </authorList>
    </citation>
    <scope>NUCLEOTIDE SEQUENCE [LARGE SCALE GENOMIC DNA]</scope>
    <source>
        <strain evidence="7">Y-94</strain>
    </source>
</reference>
<comment type="caution">
    <text evidence="6">The sequence shown here is derived from an EMBL/GenBank/DDBJ whole genome shotgun (WGS) entry which is preliminary data.</text>
</comment>
<dbReference type="SMART" id="SM00320">
    <property type="entry name" value="WD40"/>
    <property type="match status" value="6"/>
</dbReference>
<dbReference type="EMBL" id="DF933829">
    <property type="protein sequence ID" value="GAM38329.1"/>
    <property type="molecule type" value="Genomic_DNA"/>
</dbReference>
<evidence type="ECO:0000256" key="3">
    <source>
        <dbReference type="ARBA" id="ARBA00022763"/>
    </source>
</evidence>
<dbReference type="PANTHER" id="PTHR46202:SF1">
    <property type="entry name" value="DNA EXCISION REPAIR PROTEIN ERCC-8"/>
    <property type="match status" value="1"/>
</dbReference>
<evidence type="ECO:0000256" key="2">
    <source>
        <dbReference type="ARBA" id="ARBA00022737"/>
    </source>
</evidence>
<proteinExistence type="predicted"/>
<keyword evidence="7" id="KW-1185">Reference proteome</keyword>
<evidence type="ECO:0000313" key="6">
    <source>
        <dbReference type="EMBL" id="GAM38329.1"/>
    </source>
</evidence>
<dbReference type="Pfam" id="PF00400">
    <property type="entry name" value="WD40"/>
    <property type="match status" value="4"/>
</dbReference>
<dbReference type="InterPro" id="IPR036322">
    <property type="entry name" value="WD40_repeat_dom_sf"/>
</dbReference>
<keyword evidence="1 5" id="KW-0853">WD repeat</keyword>
<gene>
    <name evidence="6" type="ORF">TCE0_033r08968</name>
</gene>
<sequence>MNVFLSLKRDSDRMRDNAGSDLLSSNTVFAYNSDDIIVKLLEPSPGIQFRSLKGSREVEHSASQTYDEDLAHKAGVNVLAIDRHYGRYLVSGGADPSVRLWDLDDRGSELQYLHEAKASVDRTRHELAHTHSLTSISIYPFDPTPSTILTTSRDNTLKLSAIGNAEITPAHTFNLHATPYCHSLSSHSASTLLIAAGTSERTIRLLDLRSGLATHTLLGHDSAVLSLDWAPHRPYILASASTDNRAIIFDIRKAGTSSAIGSLDMDNTAGVSAHSETWGSVAKHHAFTRHGRAHNGALTGIRWTSTGSHLITAGQDSRLRVWDATTGANTLVHFGPRLRNSASTHLAERTPLMLPSSLVEAGHEILLWPNFNDQEDRGEILMFEIRDGTFIKTLKVPGLMSATRQQRMGKSSALSAGRINALAWRGNGGSGEGLELFSAHGDGTIRTWVSHVAEDEPDIESNDEPDTRKRKRDVLEEIYQDLTGSSVTFT</sequence>
<dbReference type="PROSITE" id="PS50082">
    <property type="entry name" value="WD_REPEATS_2"/>
    <property type="match status" value="3"/>
</dbReference>
<dbReference type="InterPro" id="IPR042238">
    <property type="entry name" value="Rad28/ERCC8/Ckn1/ATCSA-1"/>
</dbReference>
<evidence type="ECO:0000256" key="5">
    <source>
        <dbReference type="PROSITE-ProRule" id="PRU00221"/>
    </source>
</evidence>
<name>A0A6V8HBK6_TALPI</name>
<feature type="repeat" description="WD" evidence="5">
    <location>
        <begin position="69"/>
        <end position="111"/>
    </location>
</feature>
<dbReference type="Gene3D" id="2.130.10.10">
    <property type="entry name" value="YVTN repeat-like/Quinoprotein amine dehydrogenase"/>
    <property type="match status" value="1"/>
</dbReference>
<dbReference type="InterPro" id="IPR001680">
    <property type="entry name" value="WD40_rpt"/>
</dbReference>
<dbReference type="PRINTS" id="PR00320">
    <property type="entry name" value="GPROTEINBRPT"/>
</dbReference>
<evidence type="ECO:0000256" key="4">
    <source>
        <dbReference type="ARBA" id="ARBA00023204"/>
    </source>
</evidence>
<organism evidence="6 7">
    <name type="scientific">Talaromyces pinophilus</name>
    <name type="common">Penicillium pinophilum</name>
    <dbReference type="NCBI Taxonomy" id="128442"/>
    <lineage>
        <taxon>Eukaryota</taxon>
        <taxon>Fungi</taxon>
        <taxon>Dikarya</taxon>
        <taxon>Ascomycota</taxon>
        <taxon>Pezizomycotina</taxon>
        <taxon>Eurotiomycetes</taxon>
        <taxon>Eurotiomycetidae</taxon>
        <taxon>Eurotiales</taxon>
        <taxon>Trichocomaceae</taxon>
        <taxon>Talaromyces</taxon>
        <taxon>Talaromyces sect. Talaromyces</taxon>
    </lineage>
</organism>
<feature type="repeat" description="WD" evidence="5">
    <location>
        <begin position="291"/>
        <end position="332"/>
    </location>
</feature>
<dbReference type="GO" id="GO:0000209">
    <property type="term" value="P:protein polyubiquitination"/>
    <property type="evidence" value="ECO:0007669"/>
    <property type="project" value="TreeGrafter"/>
</dbReference>
<dbReference type="PROSITE" id="PS50294">
    <property type="entry name" value="WD_REPEATS_REGION"/>
    <property type="match status" value="2"/>
</dbReference>
<dbReference type="GO" id="GO:0031464">
    <property type="term" value="C:Cul4A-RING E3 ubiquitin ligase complex"/>
    <property type="evidence" value="ECO:0007669"/>
    <property type="project" value="TreeGrafter"/>
</dbReference>
<dbReference type="InterPro" id="IPR019775">
    <property type="entry name" value="WD40_repeat_CS"/>
</dbReference>
<dbReference type="PANTHER" id="PTHR46202">
    <property type="entry name" value="DNA EXCISION REPAIR PROTEIN ERCC-8"/>
    <property type="match status" value="1"/>
</dbReference>
<accession>A0A6V8HBK6</accession>
<dbReference type="PROSITE" id="PS00678">
    <property type="entry name" value="WD_REPEATS_1"/>
    <property type="match status" value="2"/>
</dbReference>
<keyword evidence="3" id="KW-0227">DNA damage</keyword>
<dbReference type="GO" id="GO:0043161">
    <property type="term" value="P:proteasome-mediated ubiquitin-dependent protein catabolic process"/>
    <property type="evidence" value="ECO:0007669"/>
    <property type="project" value="TreeGrafter"/>
</dbReference>
<dbReference type="FunFam" id="2.130.10.10:FF:001166">
    <property type="entry name" value="WD repeat protein (AFU_orthologue AFUA_4G09620)"/>
    <property type="match status" value="1"/>
</dbReference>
<protein>
    <submittedName>
        <fullName evidence="6">Uncharacterized protein</fullName>
    </submittedName>
</protein>
<dbReference type="GO" id="GO:0000109">
    <property type="term" value="C:nucleotide-excision repair complex"/>
    <property type="evidence" value="ECO:0007669"/>
    <property type="project" value="TreeGrafter"/>
</dbReference>
<dbReference type="SUPFAM" id="SSF50978">
    <property type="entry name" value="WD40 repeat-like"/>
    <property type="match status" value="1"/>
</dbReference>
<dbReference type="InterPro" id="IPR015943">
    <property type="entry name" value="WD40/YVTN_repeat-like_dom_sf"/>
</dbReference>
<feature type="repeat" description="WD" evidence="5">
    <location>
        <begin position="217"/>
        <end position="259"/>
    </location>
</feature>
<dbReference type="AlphaFoldDB" id="A0A6V8HBK6"/>
<dbReference type="GO" id="GO:0006283">
    <property type="term" value="P:transcription-coupled nucleotide-excision repair"/>
    <property type="evidence" value="ECO:0007669"/>
    <property type="project" value="InterPro"/>
</dbReference>
<keyword evidence="4" id="KW-0234">DNA repair</keyword>
<keyword evidence="2" id="KW-0677">Repeat</keyword>